<gene>
    <name evidence="4" type="ORF">A3F84_03530</name>
</gene>
<dbReference type="EMBL" id="MFKF01000283">
    <property type="protein sequence ID" value="OGG46825.1"/>
    <property type="molecule type" value="Genomic_DNA"/>
</dbReference>
<dbReference type="InterPro" id="IPR036866">
    <property type="entry name" value="RibonucZ/Hydroxyglut_hydro"/>
</dbReference>
<keyword evidence="1" id="KW-0378">Hydrolase</keyword>
<dbReference type="SUPFAM" id="SSF56281">
    <property type="entry name" value="Metallo-hydrolase/oxidoreductase"/>
    <property type="match status" value="1"/>
</dbReference>
<organism evidence="4 5">
    <name type="scientific">Handelsmanbacteria sp. (strain RIFCSPLOWO2_12_FULL_64_10)</name>
    <dbReference type="NCBI Taxonomy" id="1817868"/>
    <lineage>
        <taxon>Bacteria</taxon>
        <taxon>Candidatus Handelsmaniibacteriota</taxon>
    </lineage>
</organism>
<evidence type="ECO:0000259" key="3">
    <source>
        <dbReference type="SMART" id="SM01027"/>
    </source>
</evidence>
<dbReference type="InterPro" id="IPR001279">
    <property type="entry name" value="Metallo-B-lactamas"/>
</dbReference>
<feature type="domain" description="Beta-Casp" evidence="3">
    <location>
        <begin position="250"/>
        <end position="368"/>
    </location>
</feature>
<name>A0A1F6CC54_HANXR</name>
<sequence>MKFTVLGGGNEIGANAYLLEMDGTVLMLDAGVHPRRIGHESLPDFSRIDGRFVDALLLSHCHLDHLGALPIALRNAPHARVFMTRPSYDLAPEMLHSTVTVMERQRVERGIREYPFYTHEDVEMVSYCFQGMGYERDFPIYGSGASSAGVSCRFFDAGHILGAAGILLRGDRETAFYTGDTSRSDQEIIKGAVYPDEPVDTLILESTLGANSEAEGKRRSDEARSLARRITRVMERGGSVLIPAFALGRTQEMLATLHRLRAEGRMPDVEIFTAGLGRAVSHIYDRTARHSRRRDPDLKIDRLDIRSLPPGDPAQGVHLKRPSVIVVSSGMMEAGTLSHRIARAMLPDRRHAIFFVGYVDPNAPGYRVLSARPGDGVLLDPEGEPVEAECEVERFHFSAHADRQQLLRLVEEVAPSRVVLVHGDPGAIQWMAEAIREQQPWVEVLTPEPGIEYDLPVL</sequence>
<dbReference type="InterPro" id="IPR011108">
    <property type="entry name" value="RMMBL"/>
</dbReference>
<dbReference type="Proteomes" id="UP000178606">
    <property type="component" value="Unassembled WGS sequence"/>
</dbReference>
<evidence type="ECO:0008006" key="6">
    <source>
        <dbReference type="Google" id="ProtNLM"/>
    </source>
</evidence>
<dbReference type="Gene3D" id="3.40.50.10890">
    <property type="match status" value="1"/>
</dbReference>
<dbReference type="Pfam" id="PF00753">
    <property type="entry name" value="Lactamase_B"/>
    <property type="match status" value="1"/>
</dbReference>
<evidence type="ECO:0000256" key="1">
    <source>
        <dbReference type="ARBA" id="ARBA00022801"/>
    </source>
</evidence>
<dbReference type="Pfam" id="PF10996">
    <property type="entry name" value="Beta-Casp"/>
    <property type="match status" value="1"/>
</dbReference>
<dbReference type="SMART" id="SM00849">
    <property type="entry name" value="Lactamase_B"/>
    <property type="match status" value="1"/>
</dbReference>
<dbReference type="Gene3D" id="3.60.15.10">
    <property type="entry name" value="Ribonuclease Z/Hydroxyacylglutathione hydrolase-like"/>
    <property type="match status" value="1"/>
</dbReference>
<dbReference type="InterPro" id="IPR050698">
    <property type="entry name" value="MBL"/>
</dbReference>
<dbReference type="GO" id="GO:0016787">
    <property type="term" value="F:hydrolase activity"/>
    <property type="evidence" value="ECO:0007669"/>
    <property type="project" value="UniProtKB-KW"/>
</dbReference>
<comment type="caution">
    <text evidence="4">The sequence shown here is derived from an EMBL/GenBank/DDBJ whole genome shotgun (WGS) entry which is preliminary data.</text>
</comment>
<dbReference type="InterPro" id="IPR022712">
    <property type="entry name" value="Beta_Casp"/>
</dbReference>
<dbReference type="PANTHER" id="PTHR11203:SF37">
    <property type="entry name" value="INTEGRATOR COMPLEX SUBUNIT 11"/>
    <property type="match status" value="1"/>
</dbReference>
<evidence type="ECO:0000313" key="4">
    <source>
        <dbReference type="EMBL" id="OGG46825.1"/>
    </source>
</evidence>
<proteinExistence type="predicted"/>
<accession>A0A1F6CC54</accession>
<dbReference type="GO" id="GO:0004521">
    <property type="term" value="F:RNA endonuclease activity"/>
    <property type="evidence" value="ECO:0007669"/>
    <property type="project" value="TreeGrafter"/>
</dbReference>
<dbReference type="Pfam" id="PF07521">
    <property type="entry name" value="RMMBL"/>
    <property type="match status" value="1"/>
</dbReference>
<dbReference type="SMART" id="SM01027">
    <property type="entry name" value="Beta-Casp"/>
    <property type="match status" value="1"/>
</dbReference>
<reference evidence="4 5" key="1">
    <citation type="journal article" date="2016" name="Nat. Commun.">
        <title>Thousands of microbial genomes shed light on interconnected biogeochemical processes in an aquifer system.</title>
        <authorList>
            <person name="Anantharaman K."/>
            <person name="Brown C.T."/>
            <person name="Hug L.A."/>
            <person name="Sharon I."/>
            <person name="Castelle C.J."/>
            <person name="Probst A.J."/>
            <person name="Thomas B.C."/>
            <person name="Singh A."/>
            <person name="Wilkins M.J."/>
            <person name="Karaoz U."/>
            <person name="Brodie E.L."/>
            <person name="Williams K.H."/>
            <person name="Hubbard S.S."/>
            <person name="Banfield J.F."/>
        </authorList>
    </citation>
    <scope>NUCLEOTIDE SEQUENCE [LARGE SCALE GENOMIC DNA]</scope>
    <source>
        <strain evidence="5">RIFCSPLOWO2_12_FULL_64_10</strain>
    </source>
</reference>
<dbReference type="PANTHER" id="PTHR11203">
    <property type="entry name" value="CLEAVAGE AND POLYADENYLATION SPECIFICITY FACTOR FAMILY MEMBER"/>
    <property type="match status" value="1"/>
</dbReference>
<dbReference type="AlphaFoldDB" id="A0A1F6CC54"/>
<feature type="domain" description="Metallo-beta-lactamase" evidence="2">
    <location>
        <begin position="13"/>
        <end position="245"/>
    </location>
</feature>
<dbReference type="CDD" id="cd16295">
    <property type="entry name" value="TTHA0252-CPSF-like_MBL-fold"/>
    <property type="match status" value="1"/>
</dbReference>
<protein>
    <recommendedName>
        <fullName evidence="6">MBL fold metallo-hydrolase</fullName>
    </recommendedName>
</protein>
<evidence type="ECO:0000259" key="2">
    <source>
        <dbReference type="SMART" id="SM00849"/>
    </source>
</evidence>
<evidence type="ECO:0000313" key="5">
    <source>
        <dbReference type="Proteomes" id="UP000178606"/>
    </source>
</evidence>